<dbReference type="SUPFAM" id="SSF53218">
    <property type="entry name" value="Molybdenum cofactor biosynthesis proteins"/>
    <property type="match status" value="1"/>
</dbReference>
<proteinExistence type="predicted"/>
<protein>
    <recommendedName>
        <fullName evidence="6">MoeA N-terminal and linker domain-containing protein</fullName>
    </recommendedName>
</protein>
<dbReference type="CDD" id="cd00887">
    <property type="entry name" value="MoeA"/>
    <property type="match status" value="1"/>
</dbReference>
<dbReference type="Pfam" id="PF00994">
    <property type="entry name" value="MoCF_biosynth"/>
    <property type="match status" value="1"/>
</dbReference>
<evidence type="ECO:0008006" key="6">
    <source>
        <dbReference type="Google" id="ProtNLM"/>
    </source>
</evidence>
<feature type="domain" description="MoeA N-terminal and linker" evidence="4">
    <location>
        <begin position="18"/>
        <end position="181"/>
    </location>
</feature>
<dbReference type="Pfam" id="PF03453">
    <property type="entry name" value="MoeA_N"/>
    <property type="match status" value="1"/>
</dbReference>
<dbReference type="SUPFAM" id="SSF63882">
    <property type="entry name" value="MoeA N-terminal region -like"/>
    <property type="match status" value="1"/>
</dbReference>
<dbReference type="InterPro" id="IPR005110">
    <property type="entry name" value="MoeA_linker/N"/>
</dbReference>
<dbReference type="InterPro" id="IPR038987">
    <property type="entry name" value="MoeA-like"/>
</dbReference>
<dbReference type="GO" id="GO:0005737">
    <property type="term" value="C:cytoplasm"/>
    <property type="evidence" value="ECO:0007669"/>
    <property type="project" value="TreeGrafter"/>
</dbReference>
<dbReference type="Gene3D" id="2.170.190.11">
    <property type="entry name" value="Molybdopterin biosynthesis moea protein, domain 3"/>
    <property type="match status" value="1"/>
</dbReference>
<sequence>REGLLEKLRKIGFSRLTPLEDALEKLFSRIKLNPMEEIEINELLNRILAIEIVSEMDIPPFDRSAMDGYAIKAEDSFKASPRNPKMIRLVGTIEIGESSTFKLNKDEGIRISTGAPIPEGADAVVKIEDTEIENDIINIYSSLPPGKNISKRGEDINKGTHVLSKGTELKAEHIALLTSLGFNKIKVRTKPRISIFSSGDELLEPGTPLQPGKIYNSNTPMISTLVEMYGGIVIRGETIKDNKIAIKNKLFEAAGDSQIIIFT</sequence>
<comment type="pathway">
    <text evidence="1">Cofactor biosynthesis; molybdopterin biosynthesis.</text>
</comment>
<dbReference type="EMBL" id="BART01012784">
    <property type="protein sequence ID" value="GAG85329.1"/>
    <property type="molecule type" value="Genomic_DNA"/>
</dbReference>
<dbReference type="GO" id="GO:0006777">
    <property type="term" value="P:Mo-molybdopterin cofactor biosynthetic process"/>
    <property type="evidence" value="ECO:0007669"/>
    <property type="project" value="UniProtKB-KW"/>
</dbReference>
<dbReference type="InterPro" id="IPR001453">
    <property type="entry name" value="MoaB/Mog_dom"/>
</dbReference>
<feature type="non-terminal residue" evidence="5">
    <location>
        <position position="1"/>
    </location>
</feature>
<evidence type="ECO:0000259" key="4">
    <source>
        <dbReference type="Pfam" id="PF03453"/>
    </source>
</evidence>
<evidence type="ECO:0000259" key="3">
    <source>
        <dbReference type="Pfam" id="PF00994"/>
    </source>
</evidence>
<comment type="caution">
    <text evidence="5">The sequence shown here is derived from an EMBL/GenBank/DDBJ whole genome shotgun (WGS) entry which is preliminary data.</text>
</comment>
<evidence type="ECO:0000313" key="5">
    <source>
        <dbReference type="EMBL" id="GAG85329.1"/>
    </source>
</evidence>
<dbReference type="InterPro" id="IPR036425">
    <property type="entry name" value="MoaB/Mog-like_dom_sf"/>
</dbReference>
<dbReference type="Gene3D" id="3.40.980.10">
    <property type="entry name" value="MoaB/Mog-like domain"/>
    <property type="match status" value="1"/>
</dbReference>
<dbReference type="InterPro" id="IPR036135">
    <property type="entry name" value="MoeA_linker/N_sf"/>
</dbReference>
<feature type="domain" description="MoaB/Mog" evidence="3">
    <location>
        <begin position="195"/>
        <end position="263"/>
    </location>
</feature>
<evidence type="ECO:0000256" key="1">
    <source>
        <dbReference type="ARBA" id="ARBA00005046"/>
    </source>
</evidence>
<dbReference type="Gene3D" id="3.90.105.10">
    <property type="entry name" value="Molybdopterin biosynthesis moea protein, domain 2"/>
    <property type="match status" value="1"/>
</dbReference>
<feature type="non-terminal residue" evidence="5">
    <location>
        <position position="263"/>
    </location>
</feature>
<dbReference type="FunFam" id="2.170.190.11:FF:000001">
    <property type="entry name" value="Molybdopterin molybdenumtransferase"/>
    <property type="match status" value="1"/>
</dbReference>
<dbReference type="GO" id="GO:0061599">
    <property type="term" value="F:molybdopterin molybdotransferase activity"/>
    <property type="evidence" value="ECO:0007669"/>
    <property type="project" value="TreeGrafter"/>
</dbReference>
<keyword evidence="2" id="KW-0501">Molybdenum cofactor biosynthesis</keyword>
<dbReference type="PANTHER" id="PTHR10192:SF5">
    <property type="entry name" value="GEPHYRIN"/>
    <property type="match status" value="1"/>
</dbReference>
<dbReference type="PANTHER" id="PTHR10192">
    <property type="entry name" value="MOLYBDOPTERIN BIOSYNTHESIS PROTEIN"/>
    <property type="match status" value="1"/>
</dbReference>
<organism evidence="5">
    <name type="scientific">marine sediment metagenome</name>
    <dbReference type="NCBI Taxonomy" id="412755"/>
    <lineage>
        <taxon>unclassified sequences</taxon>
        <taxon>metagenomes</taxon>
        <taxon>ecological metagenomes</taxon>
    </lineage>
</organism>
<evidence type="ECO:0000256" key="2">
    <source>
        <dbReference type="ARBA" id="ARBA00023150"/>
    </source>
</evidence>
<dbReference type="AlphaFoldDB" id="X1ARB4"/>
<gene>
    <name evidence="5" type="ORF">S01H4_26492</name>
</gene>
<accession>X1ARB4</accession>
<name>X1ARB4_9ZZZZ</name>
<reference evidence="5" key="1">
    <citation type="journal article" date="2014" name="Front. Microbiol.">
        <title>High frequency of phylogenetically diverse reductive dehalogenase-homologous genes in deep subseafloor sedimentary metagenomes.</title>
        <authorList>
            <person name="Kawai M."/>
            <person name="Futagami T."/>
            <person name="Toyoda A."/>
            <person name="Takaki Y."/>
            <person name="Nishi S."/>
            <person name="Hori S."/>
            <person name="Arai W."/>
            <person name="Tsubouchi T."/>
            <person name="Morono Y."/>
            <person name="Uchiyama I."/>
            <person name="Ito T."/>
            <person name="Fujiyama A."/>
            <person name="Inagaki F."/>
            <person name="Takami H."/>
        </authorList>
    </citation>
    <scope>NUCLEOTIDE SEQUENCE</scope>
    <source>
        <strain evidence="5">Expedition CK06-06</strain>
    </source>
</reference>